<dbReference type="SUPFAM" id="SSF46785">
    <property type="entry name" value="Winged helix' DNA-binding domain"/>
    <property type="match status" value="1"/>
</dbReference>
<dbReference type="PANTHER" id="PTHR18964:SF149">
    <property type="entry name" value="BIFUNCTIONAL UDP-N-ACETYLGLUCOSAMINE 2-EPIMERASE_N-ACETYLMANNOSAMINE KINASE"/>
    <property type="match status" value="1"/>
</dbReference>
<dbReference type="InterPro" id="IPR036388">
    <property type="entry name" value="WH-like_DNA-bd_sf"/>
</dbReference>
<dbReference type="InterPro" id="IPR036390">
    <property type="entry name" value="WH_DNA-bd_sf"/>
</dbReference>
<sequence>MDKQTLANILRSLYFQPTQSITELSNRVGKSVPFVTKSLQHLIDQQLVCSLGLGASTGGRRANNYALNLAKLPYMLVLSIDQYQSTITLLDFANNFIKNTAHLDMAIMEENSNIEDLLIFIENYLVDLNKDDIALLAVSMPGFVDATSGVNISFSEKCSKRNLKERLKQHFNFPTYLENDSTAIAIAEHQFGIAKHSKNALIINLNWGVGLGIIIDSKLYKGHSGFAGEFSHIPISNQNKLCSCGKKGCLEVEASLLTAINIAKSKLQKGEVTNLPKSWAIQKKRVQIQELIDYALQGDQMALSCFSSIAYILGKGIATLIHIVNPEKIIISGKGAQMGTILMPHIESSLLEYSISQLSKHTKIKFSKLQNMQILGTAAVAISAYNWNKMINKNKLTKHSI</sequence>
<dbReference type="PANTHER" id="PTHR18964">
    <property type="entry name" value="ROK (REPRESSOR, ORF, KINASE) FAMILY"/>
    <property type="match status" value="1"/>
</dbReference>
<dbReference type="EMBL" id="DXEZ01000270">
    <property type="protein sequence ID" value="HIX55299.1"/>
    <property type="molecule type" value="Genomic_DNA"/>
</dbReference>
<dbReference type="InterPro" id="IPR000600">
    <property type="entry name" value="ROK"/>
</dbReference>
<evidence type="ECO:0000313" key="3">
    <source>
        <dbReference type="Proteomes" id="UP000824156"/>
    </source>
</evidence>
<dbReference type="Gene3D" id="3.30.420.40">
    <property type="match status" value="2"/>
</dbReference>
<accession>A0A9D2AZV8</accession>
<dbReference type="AlphaFoldDB" id="A0A9D2AZV8"/>
<evidence type="ECO:0000256" key="1">
    <source>
        <dbReference type="ARBA" id="ARBA00006479"/>
    </source>
</evidence>
<comment type="similarity">
    <text evidence="1">Belongs to the ROK (NagC/XylR) family.</text>
</comment>
<evidence type="ECO:0000313" key="2">
    <source>
        <dbReference type="EMBL" id="HIX55299.1"/>
    </source>
</evidence>
<dbReference type="Pfam" id="PF00480">
    <property type="entry name" value="ROK"/>
    <property type="match status" value="1"/>
</dbReference>
<gene>
    <name evidence="2" type="ORF">H9853_09745</name>
</gene>
<dbReference type="Gene3D" id="1.10.10.10">
    <property type="entry name" value="Winged helix-like DNA-binding domain superfamily/Winged helix DNA-binding domain"/>
    <property type="match status" value="1"/>
</dbReference>
<comment type="caution">
    <text evidence="2">The sequence shown here is derived from an EMBL/GenBank/DDBJ whole genome shotgun (WGS) entry which is preliminary data.</text>
</comment>
<proteinExistence type="inferred from homology"/>
<reference evidence="2" key="2">
    <citation type="submission" date="2021-04" db="EMBL/GenBank/DDBJ databases">
        <authorList>
            <person name="Gilroy R."/>
        </authorList>
    </citation>
    <scope>NUCLEOTIDE SEQUENCE</scope>
    <source>
        <strain evidence="2">1719</strain>
    </source>
</reference>
<protein>
    <submittedName>
        <fullName evidence="2">ROK family protein</fullName>
    </submittedName>
</protein>
<dbReference type="SUPFAM" id="SSF53067">
    <property type="entry name" value="Actin-like ATPase domain"/>
    <property type="match status" value="1"/>
</dbReference>
<reference evidence="2" key="1">
    <citation type="journal article" date="2021" name="PeerJ">
        <title>Extensive microbial diversity within the chicken gut microbiome revealed by metagenomics and culture.</title>
        <authorList>
            <person name="Gilroy R."/>
            <person name="Ravi A."/>
            <person name="Getino M."/>
            <person name="Pursley I."/>
            <person name="Horton D.L."/>
            <person name="Alikhan N.F."/>
            <person name="Baker D."/>
            <person name="Gharbi K."/>
            <person name="Hall N."/>
            <person name="Watson M."/>
            <person name="Adriaenssens E.M."/>
            <person name="Foster-Nyarko E."/>
            <person name="Jarju S."/>
            <person name="Secka A."/>
            <person name="Antonio M."/>
            <person name="Oren A."/>
            <person name="Chaudhuri R.R."/>
            <person name="La Ragione R."/>
            <person name="Hildebrand F."/>
            <person name="Pallen M.J."/>
        </authorList>
    </citation>
    <scope>NUCLEOTIDE SEQUENCE</scope>
    <source>
        <strain evidence="2">1719</strain>
    </source>
</reference>
<dbReference type="Proteomes" id="UP000824156">
    <property type="component" value="Unassembled WGS sequence"/>
</dbReference>
<name>A0A9D2AZV8_9SPHI</name>
<dbReference type="InterPro" id="IPR043129">
    <property type="entry name" value="ATPase_NBD"/>
</dbReference>
<organism evidence="2 3">
    <name type="scientific">Candidatus Sphingobacterium stercoripullorum</name>
    <dbReference type="NCBI Taxonomy" id="2838759"/>
    <lineage>
        <taxon>Bacteria</taxon>
        <taxon>Pseudomonadati</taxon>
        <taxon>Bacteroidota</taxon>
        <taxon>Sphingobacteriia</taxon>
        <taxon>Sphingobacteriales</taxon>
        <taxon>Sphingobacteriaceae</taxon>
        <taxon>Sphingobacterium</taxon>
    </lineage>
</organism>